<dbReference type="Gene3D" id="3.30.70.330">
    <property type="match status" value="1"/>
</dbReference>
<sequence>MRSRDLLDSSLNIEHYTPADDERLTTFTPTTRHPRHTERVYATIHDPHLHINTSSRIHTRQWLRVLPPAGLPQKVVTNLPNQTLYVANLPSAKIQKDDLRTALYMLFSTYGPVLDVVALKTMKMRGQAHIVYRDIQTATQAMRSLDGMEFLGRQMKITYAKGRSNIIAKLDGTLVPPKAAAAVTLTTVQQSIFSAPVPGAPTTNTESPAPQGSPAKPPGTETTTSAEEARGTKRPREDEEEEESDSDVAMEEDSDED</sequence>
<dbReference type="FunFam" id="3.30.70.330:FF:000572">
    <property type="entry name" value="U1 small nuclear ribonucleoprotein A"/>
    <property type="match status" value="1"/>
</dbReference>
<feature type="region of interest" description="Disordered" evidence="5">
    <location>
        <begin position="196"/>
        <end position="257"/>
    </location>
</feature>
<name>F7VLS1_SORMK</name>
<evidence type="ECO:0000313" key="8">
    <source>
        <dbReference type="Proteomes" id="UP000001881"/>
    </source>
</evidence>
<dbReference type="EMBL" id="CABT02000001">
    <property type="protein sequence ID" value="CCC06449.1"/>
    <property type="molecule type" value="Genomic_DNA"/>
</dbReference>
<evidence type="ECO:0000256" key="2">
    <source>
        <dbReference type="ARBA" id="ARBA00022884"/>
    </source>
</evidence>
<evidence type="ECO:0000256" key="1">
    <source>
        <dbReference type="ARBA" id="ARBA00004123"/>
    </source>
</evidence>
<organism evidence="7 8">
    <name type="scientific">Sordaria macrospora (strain ATCC MYA-333 / DSM 997 / K(L3346) / K-hell)</name>
    <dbReference type="NCBI Taxonomy" id="771870"/>
    <lineage>
        <taxon>Eukaryota</taxon>
        <taxon>Fungi</taxon>
        <taxon>Dikarya</taxon>
        <taxon>Ascomycota</taxon>
        <taxon>Pezizomycotina</taxon>
        <taxon>Sordariomycetes</taxon>
        <taxon>Sordariomycetidae</taxon>
        <taxon>Sordariales</taxon>
        <taxon>Sordariaceae</taxon>
        <taxon>Sordaria</taxon>
    </lineage>
</organism>
<dbReference type="PANTHER" id="PTHR48039:SF1">
    <property type="entry name" value="RNA BINDING MOTIF PROTEIN 14 ISOFORM X1"/>
    <property type="match status" value="1"/>
</dbReference>
<keyword evidence="2 4" id="KW-0694">RNA-binding</keyword>
<dbReference type="InterPro" id="IPR012677">
    <property type="entry name" value="Nucleotide-bd_a/b_plait_sf"/>
</dbReference>
<reference evidence="7 8" key="1">
    <citation type="journal article" date="2010" name="PLoS Genet.">
        <title>De novo assembly of a 40 Mb eukaryotic genome from short sequence reads: Sordaria macrospora, a model organism for fungal morphogenesis.</title>
        <authorList>
            <person name="Nowrousian M."/>
            <person name="Stajich J."/>
            <person name="Chu M."/>
            <person name="Engh I."/>
            <person name="Espagne E."/>
            <person name="Halliday K."/>
            <person name="Kamerewerd J."/>
            <person name="Kempken F."/>
            <person name="Knab B."/>
            <person name="Kuo H.C."/>
            <person name="Osiewacz H.D."/>
            <person name="Poeggeler S."/>
            <person name="Read N."/>
            <person name="Seiler S."/>
            <person name="Smith K."/>
            <person name="Zickler D."/>
            <person name="Kueck U."/>
            <person name="Freitag M."/>
        </authorList>
    </citation>
    <scope>NUCLEOTIDE SEQUENCE [LARGE SCALE GENOMIC DNA]</scope>
    <source>
        <strain evidence="8">ATCC MYA-333 / DSM 997 / K(L3346) / K-hell</strain>
        <tissue evidence="7">Mycelium</tissue>
    </source>
</reference>
<dbReference type="InterPro" id="IPR051945">
    <property type="entry name" value="RRM_MRD1_RNA_proc_ribogen"/>
</dbReference>
<protein>
    <submittedName>
        <fullName evidence="7">WGS project CABT00000000 data, contig 2.1</fullName>
    </submittedName>
</protein>
<feature type="compositionally biased region" description="Acidic residues" evidence="5">
    <location>
        <begin position="238"/>
        <end position="257"/>
    </location>
</feature>
<dbReference type="GO" id="GO:0003729">
    <property type="term" value="F:mRNA binding"/>
    <property type="evidence" value="ECO:0007669"/>
    <property type="project" value="TreeGrafter"/>
</dbReference>
<dbReference type="OrthoDB" id="277802at2759"/>
<dbReference type="Proteomes" id="UP000001881">
    <property type="component" value="Unassembled WGS sequence"/>
</dbReference>
<evidence type="ECO:0000259" key="6">
    <source>
        <dbReference type="PROSITE" id="PS50102"/>
    </source>
</evidence>
<dbReference type="InterPro" id="IPR035979">
    <property type="entry name" value="RBD_domain_sf"/>
</dbReference>
<dbReference type="Pfam" id="PF00076">
    <property type="entry name" value="RRM_1"/>
    <property type="match status" value="1"/>
</dbReference>
<accession>F7VLS1</accession>
<feature type="compositionally biased region" description="Polar residues" evidence="5">
    <location>
        <begin position="201"/>
        <end position="210"/>
    </location>
</feature>
<dbReference type="KEGG" id="smp:10804967"/>
<dbReference type="HOGENOM" id="CLU_041869_2_0_1"/>
<dbReference type="InParanoid" id="F7VLS1"/>
<evidence type="ECO:0000313" key="7">
    <source>
        <dbReference type="EMBL" id="CCC06449.1"/>
    </source>
</evidence>
<dbReference type="SUPFAM" id="SSF54928">
    <property type="entry name" value="RNA-binding domain, RBD"/>
    <property type="match status" value="1"/>
</dbReference>
<evidence type="ECO:0000256" key="3">
    <source>
        <dbReference type="ARBA" id="ARBA00023242"/>
    </source>
</evidence>
<feature type="compositionally biased region" description="Basic and acidic residues" evidence="5">
    <location>
        <begin position="227"/>
        <end position="237"/>
    </location>
</feature>
<evidence type="ECO:0000256" key="5">
    <source>
        <dbReference type="SAM" id="MobiDB-lite"/>
    </source>
</evidence>
<dbReference type="SMART" id="SM00360">
    <property type="entry name" value="RRM"/>
    <property type="match status" value="1"/>
</dbReference>
<comment type="caution">
    <text evidence="7">The sequence shown here is derived from an EMBL/GenBank/DDBJ whole genome shotgun (WGS) entry which is preliminary data.</text>
</comment>
<dbReference type="InterPro" id="IPR000504">
    <property type="entry name" value="RRM_dom"/>
</dbReference>
<dbReference type="AlphaFoldDB" id="F7VLS1"/>
<dbReference type="OMA" id="NLYMLFA"/>
<dbReference type="STRING" id="771870.F7VLS1"/>
<dbReference type="GO" id="GO:0005730">
    <property type="term" value="C:nucleolus"/>
    <property type="evidence" value="ECO:0007669"/>
    <property type="project" value="TreeGrafter"/>
</dbReference>
<feature type="domain" description="RRM" evidence="6">
    <location>
        <begin position="82"/>
        <end position="162"/>
    </location>
</feature>
<dbReference type="PANTHER" id="PTHR48039">
    <property type="entry name" value="RNA-BINDING MOTIF PROTEIN 14B"/>
    <property type="match status" value="1"/>
</dbReference>
<evidence type="ECO:0000256" key="4">
    <source>
        <dbReference type="PROSITE-ProRule" id="PRU00176"/>
    </source>
</evidence>
<dbReference type="CDD" id="cd12246">
    <property type="entry name" value="RRM1_U1A_like"/>
    <property type="match status" value="1"/>
</dbReference>
<dbReference type="GeneID" id="10804967"/>
<keyword evidence="8" id="KW-1185">Reference proteome</keyword>
<gene>
    <name evidence="7" type="ORF">SMAC_04840</name>
</gene>
<comment type="subcellular location">
    <subcellularLocation>
        <location evidence="1">Nucleus</location>
    </subcellularLocation>
</comment>
<keyword evidence="3" id="KW-0539">Nucleus</keyword>
<proteinExistence type="predicted"/>
<dbReference type="eggNOG" id="KOG4206">
    <property type="taxonomic scope" value="Eukaryota"/>
</dbReference>
<dbReference type="VEuPathDB" id="FungiDB:SMAC_04840"/>
<dbReference type="PROSITE" id="PS50102">
    <property type="entry name" value="RRM"/>
    <property type="match status" value="1"/>
</dbReference>